<evidence type="ECO:0000313" key="2">
    <source>
        <dbReference type="Proteomes" id="UP000186817"/>
    </source>
</evidence>
<dbReference type="Proteomes" id="UP000186817">
    <property type="component" value="Unassembled WGS sequence"/>
</dbReference>
<comment type="caution">
    <text evidence="1">The sequence shown here is derived from an EMBL/GenBank/DDBJ whole genome shotgun (WGS) entry which is preliminary data.</text>
</comment>
<gene>
    <name evidence="1" type="ORF">AK812_SmicGene21781</name>
</gene>
<proteinExistence type="predicted"/>
<dbReference type="AlphaFoldDB" id="A0A1Q9DLH7"/>
<organism evidence="1 2">
    <name type="scientific">Symbiodinium microadriaticum</name>
    <name type="common">Dinoflagellate</name>
    <name type="synonym">Zooxanthella microadriatica</name>
    <dbReference type="NCBI Taxonomy" id="2951"/>
    <lineage>
        <taxon>Eukaryota</taxon>
        <taxon>Sar</taxon>
        <taxon>Alveolata</taxon>
        <taxon>Dinophyceae</taxon>
        <taxon>Suessiales</taxon>
        <taxon>Symbiodiniaceae</taxon>
        <taxon>Symbiodinium</taxon>
    </lineage>
</organism>
<accession>A0A1Q9DLH7</accession>
<dbReference type="EMBL" id="LSRX01000483">
    <property type="protein sequence ID" value="OLP96025.1"/>
    <property type="molecule type" value="Genomic_DNA"/>
</dbReference>
<evidence type="ECO:0000313" key="1">
    <source>
        <dbReference type="EMBL" id="OLP96025.1"/>
    </source>
</evidence>
<protein>
    <submittedName>
        <fullName evidence="1">Uncharacterized protein</fullName>
    </submittedName>
</protein>
<reference evidence="1 2" key="1">
    <citation type="submission" date="2016-02" db="EMBL/GenBank/DDBJ databases">
        <title>Genome analysis of coral dinoflagellate symbionts highlights evolutionary adaptations to a symbiotic lifestyle.</title>
        <authorList>
            <person name="Aranda M."/>
            <person name="Li Y."/>
            <person name="Liew Y.J."/>
            <person name="Baumgarten S."/>
            <person name="Simakov O."/>
            <person name="Wilson M."/>
            <person name="Piel J."/>
            <person name="Ashoor H."/>
            <person name="Bougouffa S."/>
            <person name="Bajic V.B."/>
            <person name="Ryu T."/>
            <person name="Ravasi T."/>
            <person name="Bayer T."/>
            <person name="Micklem G."/>
            <person name="Kim H."/>
            <person name="Bhak J."/>
            <person name="Lajeunesse T.C."/>
            <person name="Voolstra C.R."/>
        </authorList>
    </citation>
    <scope>NUCLEOTIDE SEQUENCE [LARGE SCALE GENOMIC DNA]</scope>
    <source>
        <strain evidence="1 2">CCMP2467</strain>
    </source>
</reference>
<sequence length="96" mass="11263">MFVATADRLRQLTESRAPKKIKKGKAQNHHDSTVTQVLELRAVKRRPKTLWQRQMQVLANRYFRVFQCRKMPENQTASKLFFSLACGIGGRYKDPR</sequence>
<keyword evidence="2" id="KW-1185">Reference proteome</keyword>
<name>A0A1Q9DLH7_SYMMI</name>